<comment type="caution">
    <text evidence="1">The sequence shown here is derived from an EMBL/GenBank/DDBJ whole genome shotgun (WGS) entry which is preliminary data.</text>
</comment>
<proteinExistence type="predicted"/>
<name>A0A0F9S8Y3_9ZZZZ</name>
<dbReference type="EMBL" id="LAZR01000749">
    <property type="protein sequence ID" value="KKN58742.1"/>
    <property type="molecule type" value="Genomic_DNA"/>
</dbReference>
<evidence type="ECO:0000313" key="1">
    <source>
        <dbReference type="EMBL" id="KKN58742.1"/>
    </source>
</evidence>
<dbReference type="AlphaFoldDB" id="A0A0F9S8Y3"/>
<accession>A0A0F9S8Y3</accession>
<sequence length="45" mass="4785">MSEDSDYYAEGHEPLEFMGCPACGQAAIDCHCSGEDGEDGEEELG</sequence>
<reference evidence="1" key="1">
    <citation type="journal article" date="2015" name="Nature">
        <title>Complex archaea that bridge the gap between prokaryotes and eukaryotes.</title>
        <authorList>
            <person name="Spang A."/>
            <person name="Saw J.H."/>
            <person name="Jorgensen S.L."/>
            <person name="Zaremba-Niedzwiedzka K."/>
            <person name="Martijn J."/>
            <person name="Lind A.E."/>
            <person name="van Eijk R."/>
            <person name="Schleper C."/>
            <person name="Guy L."/>
            <person name="Ettema T.J."/>
        </authorList>
    </citation>
    <scope>NUCLEOTIDE SEQUENCE</scope>
</reference>
<gene>
    <name evidence="1" type="ORF">LCGC14_0549210</name>
</gene>
<protein>
    <submittedName>
        <fullName evidence="1">Uncharacterized protein</fullName>
    </submittedName>
</protein>
<organism evidence="1">
    <name type="scientific">marine sediment metagenome</name>
    <dbReference type="NCBI Taxonomy" id="412755"/>
    <lineage>
        <taxon>unclassified sequences</taxon>
        <taxon>metagenomes</taxon>
        <taxon>ecological metagenomes</taxon>
    </lineage>
</organism>